<dbReference type="OrthoDB" id="956464at2"/>
<proteinExistence type="predicted"/>
<dbReference type="InterPro" id="IPR008983">
    <property type="entry name" value="Tumour_necrosis_fac-like_dom"/>
</dbReference>
<organism evidence="2 3">
    <name type="scientific">Dyadobacter koreensis</name>
    <dbReference type="NCBI Taxonomy" id="408657"/>
    <lineage>
        <taxon>Bacteria</taxon>
        <taxon>Pseudomonadati</taxon>
        <taxon>Bacteroidota</taxon>
        <taxon>Cytophagia</taxon>
        <taxon>Cytophagales</taxon>
        <taxon>Spirosomataceae</taxon>
        <taxon>Dyadobacter</taxon>
    </lineage>
</organism>
<sequence>MKKVKQLATVFAPAILVGSMLFSPNLFAQVKIGTIPTMIEANSNLEVEATNGKKVIAHKDNGSVVIENTPSGAPADSIMTIDANGNVRRRNISAMQSSAKANPYIKSRGTITAWSQQATSVSYITKESVQQQENISYTPATGKMTIAKPGMYQITSFSTCSQEQYLNYSRHCSYIAVNVVQQSQVCSASPDVSTVAVSNSDVFSLNAGDKIKVGIGTASTQGYYHTWEYLVSMYKVY</sequence>
<name>A0A1H7AU43_9BACT</name>
<gene>
    <name evidence="2" type="ORF">SAMN04487995_5952</name>
</gene>
<evidence type="ECO:0000313" key="3">
    <source>
        <dbReference type="Proteomes" id="UP000199532"/>
    </source>
</evidence>
<dbReference type="AlphaFoldDB" id="A0A1H7AU43"/>
<feature type="signal peptide" evidence="1">
    <location>
        <begin position="1"/>
        <end position="28"/>
    </location>
</feature>
<keyword evidence="1" id="KW-0732">Signal</keyword>
<dbReference type="Gene3D" id="2.60.120.40">
    <property type="match status" value="1"/>
</dbReference>
<reference evidence="2 3" key="1">
    <citation type="submission" date="2016-10" db="EMBL/GenBank/DDBJ databases">
        <authorList>
            <person name="de Groot N.N."/>
        </authorList>
    </citation>
    <scope>NUCLEOTIDE SEQUENCE [LARGE SCALE GENOMIC DNA]</scope>
    <source>
        <strain evidence="2 3">DSM 19938</strain>
    </source>
</reference>
<keyword evidence="3" id="KW-1185">Reference proteome</keyword>
<accession>A0A1H7AU43</accession>
<evidence type="ECO:0000313" key="2">
    <source>
        <dbReference type="EMBL" id="SEJ69099.1"/>
    </source>
</evidence>
<evidence type="ECO:0008006" key="4">
    <source>
        <dbReference type="Google" id="ProtNLM"/>
    </source>
</evidence>
<feature type="chain" id="PRO_5011616684" description="C1q domain-containing protein" evidence="1">
    <location>
        <begin position="29"/>
        <end position="237"/>
    </location>
</feature>
<evidence type="ECO:0000256" key="1">
    <source>
        <dbReference type="SAM" id="SignalP"/>
    </source>
</evidence>
<dbReference type="Proteomes" id="UP000199532">
    <property type="component" value="Unassembled WGS sequence"/>
</dbReference>
<dbReference type="EMBL" id="FNXY01000011">
    <property type="protein sequence ID" value="SEJ69099.1"/>
    <property type="molecule type" value="Genomic_DNA"/>
</dbReference>
<protein>
    <recommendedName>
        <fullName evidence="4">C1q domain-containing protein</fullName>
    </recommendedName>
</protein>
<dbReference type="RefSeq" id="WP_090341869.1">
    <property type="nucleotide sequence ID" value="NZ_FNXY01000011.1"/>
</dbReference>
<dbReference type="STRING" id="408657.SAMN04487995_5952"/>
<dbReference type="SUPFAM" id="SSF49842">
    <property type="entry name" value="TNF-like"/>
    <property type="match status" value="1"/>
</dbReference>